<dbReference type="EMBL" id="CP031198">
    <property type="protein sequence ID" value="QCZ54335.1"/>
    <property type="molecule type" value="Genomic_DNA"/>
</dbReference>
<evidence type="ECO:0000313" key="2">
    <source>
        <dbReference type="EMBL" id="PBQ24884.1"/>
    </source>
</evidence>
<reference evidence="2 4" key="1">
    <citation type="submission" date="2017-09" db="EMBL/GenBank/DDBJ databases">
        <title>Genome sequence of Lactobacillus brevis D7.</title>
        <authorList>
            <person name="Kwon M.-S."/>
            <person name="Lim S.K."/>
            <person name="Choi H.-J."/>
        </authorList>
    </citation>
    <scope>NUCLEOTIDE SEQUENCE [LARGE SCALE GENOMIC DNA]</scope>
    <source>
        <strain evidence="2 4">D7</strain>
    </source>
</reference>
<dbReference type="Pfam" id="PF00027">
    <property type="entry name" value="cNMP_binding"/>
    <property type="match status" value="1"/>
</dbReference>
<evidence type="ECO:0000259" key="1">
    <source>
        <dbReference type="PROSITE" id="PS50042"/>
    </source>
</evidence>
<dbReference type="Proteomes" id="UP000307074">
    <property type="component" value="Chromosome"/>
</dbReference>
<dbReference type="InterPro" id="IPR018490">
    <property type="entry name" value="cNMP-bd_dom_sf"/>
</dbReference>
<dbReference type="SUPFAM" id="SSF51206">
    <property type="entry name" value="cAMP-binding domain-like"/>
    <property type="match status" value="1"/>
</dbReference>
<dbReference type="InterPro" id="IPR014710">
    <property type="entry name" value="RmlC-like_jellyroll"/>
</dbReference>
<organism evidence="2 4">
    <name type="scientific">Levilactobacillus brevis</name>
    <name type="common">Lactobacillus brevis</name>
    <dbReference type="NCBI Taxonomy" id="1580"/>
    <lineage>
        <taxon>Bacteria</taxon>
        <taxon>Bacillati</taxon>
        <taxon>Bacillota</taxon>
        <taxon>Bacilli</taxon>
        <taxon>Lactobacillales</taxon>
        <taxon>Lactobacillaceae</taxon>
        <taxon>Levilactobacillus</taxon>
    </lineage>
</organism>
<evidence type="ECO:0000313" key="5">
    <source>
        <dbReference type="Proteomes" id="UP000307074"/>
    </source>
</evidence>
<dbReference type="CDD" id="cd00038">
    <property type="entry name" value="CAP_ED"/>
    <property type="match status" value="1"/>
</dbReference>
<feature type="domain" description="Cyclic nucleotide-binding" evidence="1">
    <location>
        <begin position="28"/>
        <end position="113"/>
    </location>
</feature>
<protein>
    <submittedName>
        <fullName evidence="2">Crp/Fnr family transcriptional regulator</fullName>
    </submittedName>
</protein>
<dbReference type="RefSeq" id="WP_024526088.1">
    <property type="nucleotide sequence ID" value="NZ_CP024635.1"/>
</dbReference>
<gene>
    <name evidence="2" type="ORF">CNR29_12960</name>
    <name evidence="3" type="ORF">UCCLBBS449_2433</name>
</gene>
<dbReference type="InterPro" id="IPR000595">
    <property type="entry name" value="cNMP-bd_dom"/>
</dbReference>
<dbReference type="PROSITE" id="PS50042">
    <property type="entry name" value="CNMP_BINDING_3"/>
    <property type="match status" value="1"/>
</dbReference>
<dbReference type="Proteomes" id="UP000217918">
    <property type="component" value="Unassembled WGS sequence"/>
</dbReference>
<dbReference type="AlphaFoldDB" id="A0A2A3U0J0"/>
<dbReference type="EMBL" id="NVYO01000001">
    <property type="protein sequence ID" value="PBQ24884.1"/>
    <property type="molecule type" value="Genomic_DNA"/>
</dbReference>
<evidence type="ECO:0000313" key="3">
    <source>
        <dbReference type="EMBL" id="QCZ54335.1"/>
    </source>
</evidence>
<accession>A0A2A3U0J0</accession>
<evidence type="ECO:0000313" key="4">
    <source>
        <dbReference type="Proteomes" id="UP000217918"/>
    </source>
</evidence>
<proteinExistence type="predicted"/>
<sequence>MTQPLPPYLRTKFPELAANWAQLQGYFYSRHVPAHTRLLMEGTVATRLYLVVQGSLRMWHTTDQREVTLQFFFENQPVASFESFYLEQPSDSAIETLEPTDLLILDKADFDQIRRTLPGFESSLNRWLCARFIAYRQRVYTQLQTTPTGRYQALVADNPMILDRVPLHEIATYLGMTPVSLSRIRARLNEQNGTNGSSDV</sequence>
<name>A0A2A3U0J0_LEVBR</name>
<dbReference type="Gene3D" id="2.60.120.10">
    <property type="entry name" value="Jelly Rolls"/>
    <property type="match status" value="1"/>
</dbReference>
<reference evidence="3 5" key="2">
    <citation type="submission" date="2018-07" db="EMBL/GenBank/DDBJ databases">
        <authorList>
            <person name="Feyereisen M."/>
        </authorList>
    </citation>
    <scope>NUCLEOTIDE SEQUENCE [LARGE SCALE GENOMIC DNA]</scope>
    <source>
        <strain evidence="3 5">UCCLBBS449</strain>
    </source>
</reference>